<dbReference type="AlphaFoldDB" id="A0A497JK16"/>
<dbReference type="Proteomes" id="UP000278031">
    <property type="component" value="Unassembled WGS sequence"/>
</dbReference>
<evidence type="ECO:0000313" key="1">
    <source>
        <dbReference type="EMBL" id="RLG70351.1"/>
    </source>
</evidence>
<reference evidence="1 2" key="1">
    <citation type="submission" date="2018-06" db="EMBL/GenBank/DDBJ databases">
        <title>Extensive metabolic versatility and redundancy in microbially diverse, dynamic hydrothermal sediments.</title>
        <authorList>
            <person name="Dombrowski N."/>
            <person name="Teske A."/>
            <person name="Baker B.J."/>
        </authorList>
    </citation>
    <scope>NUCLEOTIDE SEQUENCE [LARGE SCALE GENOMIC DNA]</scope>
    <source>
        <strain evidence="1">B51_G17</strain>
    </source>
</reference>
<sequence>MRNTSHEPIVIDNVRLTPPLAPPKGVVLLDFGPPNQAVWPGFEPAGTMGKAIMWSGNYRIYCYSAGYPDPLQGDIAGRVLGYKQKENTIIQSQTDKAIAWIWMTHYSYGFSPATEYEAKVNNRVVLRGKLSPAQMLSNQGLLLGKDQPWTADWFEKSFIPKIVSTVEVNLKKGNNALELMNCQIAAMIISPAKYKRATLDYIRNIKQDLSRYYRQFVLADQSRPHCDLSPNEDEAKSGFIILSPPRDEWFSRTYKPAPEHRTKQLDAIVASGSAVTIAFAVVPCKKARLIRAYINNLIAPSKGIIPRGNITIYSLNTMPVVRDGLVYYQPYILGQDFRNVPAGEICWFALRITVPQRTRTGDYRGKINISTGTRSAQLSVNLHVVHLKDEKGTVERVVGLLSTGNCGEVYHSLSYLIPRMQRHRIRQNILTNLVNAGINAPALAGPLLEWHRLRINRSLLFDGLRSYPRLKNPGKTLIRLDYAFEVLEGRKIPAGTSRYRNIARDLVKASQELVHRGRIKDYTLYCGNPYTKERIQRITSRVEAVHRANGKAAMAIYASYINSMSAAEKTKLFALLDTLLCLPNHTSIATIASHFKKGHANKTFAVLLSYPDVYTAGFYSWAIGADGVYLKQVFSYYPLFNAFSFNPMSLLLPEQSPGRFVPTLALLNLQRAIDDYDLARRCEHLVNIAKQHNIDATELQKILDEIRIIAGKTVPRFVPDKLRSDTILPSQLEKWRESMIKAAGEISKKLSK</sequence>
<name>A0A497JK16_9ARCH</name>
<dbReference type="EMBL" id="QMWP01000066">
    <property type="protein sequence ID" value="RLG70351.1"/>
    <property type="molecule type" value="Genomic_DNA"/>
</dbReference>
<organism evidence="1 2">
    <name type="scientific">Candidatus Iainarchaeum sp</name>
    <dbReference type="NCBI Taxonomy" id="3101447"/>
    <lineage>
        <taxon>Archaea</taxon>
        <taxon>Candidatus Iainarchaeota</taxon>
        <taxon>Candidatus Iainarchaeia</taxon>
        <taxon>Candidatus Iainarchaeales</taxon>
        <taxon>Candidatus Iainarchaeaceae</taxon>
        <taxon>Candidatus Iainarchaeum</taxon>
    </lineage>
</organism>
<proteinExistence type="predicted"/>
<gene>
    <name evidence="1" type="ORF">DRO04_01985</name>
</gene>
<protein>
    <recommendedName>
        <fullName evidence="3">DUF4091 domain-containing protein</fullName>
    </recommendedName>
</protein>
<evidence type="ECO:0008006" key="3">
    <source>
        <dbReference type="Google" id="ProtNLM"/>
    </source>
</evidence>
<evidence type="ECO:0000313" key="2">
    <source>
        <dbReference type="Proteomes" id="UP000278031"/>
    </source>
</evidence>
<comment type="caution">
    <text evidence="1">The sequence shown here is derived from an EMBL/GenBank/DDBJ whole genome shotgun (WGS) entry which is preliminary data.</text>
</comment>
<accession>A0A497JK16</accession>